<evidence type="ECO:0000256" key="4">
    <source>
        <dbReference type="HAMAP-Rule" id="MF_00470"/>
    </source>
</evidence>
<comment type="caution">
    <text evidence="7">The sequence shown here is derived from an EMBL/GenBank/DDBJ whole genome shotgun (WGS) entry which is preliminary data.</text>
</comment>
<dbReference type="InterPro" id="IPR029065">
    <property type="entry name" value="Enolase_C-like"/>
</dbReference>
<comment type="catalytic activity">
    <reaction evidence="4">
        <text>(1R,6R)-6-hydroxy-2-succinyl-cyclohexa-2,4-diene-1-carboxylate = 2-succinylbenzoate + H2O</text>
        <dbReference type="Rhea" id="RHEA:10196"/>
        <dbReference type="ChEBI" id="CHEBI:15377"/>
        <dbReference type="ChEBI" id="CHEBI:18325"/>
        <dbReference type="ChEBI" id="CHEBI:58689"/>
        <dbReference type="EC" id="4.2.1.113"/>
    </reaction>
</comment>
<evidence type="ECO:0000256" key="1">
    <source>
        <dbReference type="ARBA" id="ARBA00022723"/>
    </source>
</evidence>
<dbReference type="Proteomes" id="UP001597337">
    <property type="component" value="Unassembled WGS sequence"/>
</dbReference>
<keyword evidence="3 4" id="KW-0456">Lyase</keyword>
<evidence type="ECO:0000313" key="8">
    <source>
        <dbReference type="Proteomes" id="UP001597337"/>
    </source>
</evidence>
<dbReference type="Gene3D" id="3.30.390.10">
    <property type="entry name" value="Enolase-like, N-terminal domain"/>
    <property type="match status" value="1"/>
</dbReference>
<dbReference type="SFLD" id="SFLDF00009">
    <property type="entry name" value="o-succinylbenzoate_synthase"/>
    <property type="match status" value="1"/>
</dbReference>
<comment type="pathway">
    <text evidence="4">Quinol/quinone metabolism; 1,4-dihydroxy-2-naphthoate biosynthesis; 1,4-dihydroxy-2-naphthoate from chorismate: step 4/7.</text>
</comment>
<protein>
    <recommendedName>
        <fullName evidence="4 5">o-succinylbenzoate synthase</fullName>
        <shortName evidence="4">OSB synthase</shortName>
        <shortName evidence="4">OSBS</shortName>
        <ecNumber evidence="4 5">4.2.1.113</ecNumber>
    </recommendedName>
    <alternativeName>
        <fullName evidence="4">4-(2'-carboxyphenyl)-4-oxybutyric acid synthase</fullName>
    </alternativeName>
    <alternativeName>
        <fullName evidence="4">o-succinylbenzoic acid synthase</fullName>
    </alternativeName>
</protein>
<keyword evidence="8" id="KW-1185">Reference proteome</keyword>
<accession>A0ABW4Y7F5</accession>
<evidence type="ECO:0000256" key="2">
    <source>
        <dbReference type="ARBA" id="ARBA00022842"/>
    </source>
</evidence>
<feature type="active site" description="Proton acceptor" evidence="4">
    <location>
        <position position="259"/>
    </location>
</feature>
<name>A0ABW4Y7F5_9GAMM</name>
<feature type="domain" description="Mandelate racemase/muconate lactonizing enzyme C-terminal" evidence="6">
    <location>
        <begin position="139"/>
        <end position="232"/>
    </location>
</feature>
<comment type="pathway">
    <text evidence="4">Quinol/quinone metabolism; menaquinone biosynthesis.</text>
</comment>
<dbReference type="EMBL" id="JBHUHX010000015">
    <property type="protein sequence ID" value="MFD2111584.1"/>
    <property type="molecule type" value="Genomic_DNA"/>
</dbReference>
<dbReference type="SFLD" id="SFLDG00180">
    <property type="entry name" value="muconate_cycloisomerase"/>
    <property type="match status" value="1"/>
</dbReference>
<keyword evidence="4" id="KW-0474">Menaquinone biosynthesis</keyword>
<dbReference type="Gene3D" id="3.20.20.120">
    <property type="entry name" value="Enolase-like C-terminal domain"/>
    <property type="match status" value="1"/>
</dbReference>
<feature type="binding site" evidence="4">
    <location>
        <position position="236"/>
    </location>
    <ligand>
        <name>Mg(2+)</name>
        <dbReference type="ChEBI" id="CHEBI:18420"/>
    </ligand>
</feature>
<evidence type="ECO:0000256" key="5">
    <source>
        <dbReference type="NCBIfam" id="TIGR01927"/>
    </source>
</evidence>
<dbReference type="SUPFAM" id="SSF51604">
    <property type="entry name" value="Enolase C-terminal domain-like"/>
    <property type="match status" value="1"/>
</dbReference>
<dbReference type="NCBIfam" id="TIGR01927">
    <property type="entry name" value="menC_gam_Gplu"/>
    <property type="match status" value="1"/>
</dbReference>
<dbReference type="InterPro" id="IPR029017">
    <property type="entry name" value="Enolase-like_N"/>
</dbReference>
<evidence type="ECO:0000259" key="6">
    <source>
        <dbReference type="SMART" id="SM00922"/>
    </source>
</evidence>
<feature type="binding site" evidence="4">
    <location>
        <position position="211"/>
    </location>
    <ligand>
        <name>Mg(2+)</name>
        <dbReference type="ChEBI" id="CHEBI:18420"/>
    </ligand>
</feature>
<dbReference type="RefSeq" id="WP_386025139.1">
    <property type="nucleotide sequence ID" value="NZ_JBHUHX010000015.1"/>
</dbReference>
<feature type="binding site" evidence="4">
    <location>
        <position position="185"/>
    </location>
    <ligand>
        <name>Mg(2+)</name>
        <dbReference type="ChEBI" id="CHEBI:18420"/>
    </ligand>
</feature>
<keyword evidence="1 4" id="KW-0479">Metal-binding</keyword>
<gene>
    <name evidence="4 7" type="primary">menC</name>
    <name evidence="7" type="ORF">ACFSJC_07005</name>
</gene>
<proteinExistence type="inferred from homology"/>
<dbReference type="SMART" id="SM00922">
    <property type="entry name" value="MR_MLE"/>
    <property type="match status" value="1"/>
</dbReference>
<feature type="active site" description="Proton donor" evidence="4">
    <location>
        <position position="156"/>
    </location>
</feature>
<dbReference type="SUPFAM" id="SSF54826">
    <property type="entry name" value="Enolase N-terminal domain-like"/>
    <property type="match status" value="1"/>
</dbReference>
<dbReference type="PANTHER" id="PTHR48073:SF2">
    <property type="entry name" value="O-SUCCINYLBENZOATE SYNTHASE"/>
    <property type="match status" value="1"/>
</dbReference>
<dbReference type="PROSITE" id="PS00909">
    <property type="entry name" value="MR_MLE_2"/>
    <property type="match status" value="1"/>
</dbReference>
<dbReference type="InterPro" id="IPR013342">
    <property type="entry name" value="Mandelate_racemase_C"/>
</dbReference>
<dbReference type="SFLD" id="SFLDS00001">
    <property type="entry name" value="Enolase"/>
    <property type="match status" value="1"/>
</dbReference>
<dbReference type="Pfam" id="PF13378">
    <property type="entry name" value="MR_MLE_C"/>
    <property type="match status" value="1"/>
</dbReference>
<organism evidence="7 8">
    <name type="scientific">Thiorhodococcus fuscus</name>
    <dbReference type="NCBI Taxonomy" id="527200"/>
    <lineage>
        <taxon>Bacteria</taxon>
        <taxon>Pseudomonadati</taxon>
        <taxon>Pseudomonadota</taxon>
        <taxon>Gammaproteobacteria</taxon>
        <taxon>Chromatiales</taxon>
        <taxon>Chromatiaceae</taxon>
        <taxon>Thiorhodococcus</taxon>
    </lineage>
</organism>
<dbReference type="EC" id="4.2.1.113" evidence="4 5"/>
<dbReference type="GO" id="GO:0043748">
    <property type="term" value="F:O-succinylbenzoate synthase activity"/>
    <property type="evidence" value="ECO:0007669"/>
    <property type="project" value="UniProtKB-EC"/>
</dbReference>
<dbReference type="InterPro" id="IPR036849">
    <property type="entry name" value="Enolase-like_C_sf"/>
</dbReference>
<comment type="similarity">
    <text evidence="4">Belongs to the mandelate racemase/muconate lactonizing enzyme family. MenC type 1 subfamily.</text>
</comment>
<comment type="function">
    <text evidence="4">Converts 2-succinyl-6-hydroxy-2,4-cyclohexadiene-1-carboxylate (SHCHC) to 2-succinylbenzoate (OSB).</text>
</comment>
<sequence length="349" mass="36949">MIDRVQIQAYDLPLRQPWSSAKGGFDRRRGWLVRLESEGLVGFGDCAPLPAAGTETQEAASSILDRIGATVSGDSTDRLLERFEVDLASAPATRFALDCALADLASQRAGIPLGQHLSPPSADRVAVNAMLGPIDRVTPADLVGAAEHGFQVIKLKVGLGQLDEEIARLCEYARQIPPGIRLRLDANGAWTRTEAERMLDALIGLPIESIEEPLHDPTPEALAALQTRVPFPLARDESIQGLGHDLDPTALGVRRIVIKPAALGGLTRTLSLARRAEAAHIEVVVTSLVESAAGLWPTVQLAAAIGNSLPHGLATANWLAEDLGTPPSAKGGWIHLPATPGSGFRPSVP</sequence>
<reference evidence="8" key="1">
    <citation type="journal article" date="2019" name="Int. J. Syst. Evol. Microbiol.">
        <title>The Global Catalogue of Microorganisms (GCM) 10K type strain sequencing project: providing services to taxonomists for standard genome sequencing and annotation.</title>
        <authorList>
            <consortium name="The Broad Institute Genomics Platform"/>
            <consortium name="The Broad Institute Genome Sequencing Center for Infectious Disease"/>
            <person name="Wu L."/>
            <person name="Ma J."/>
        </authorList>
    </citation>
    <scope>NUCLEOTIDE SEQUENCE [LARGE SCALE GENOMIC DNA]</scope>
    <source>
        <strain evidence="8">KACC 12597</strain>
    </source>
</reference>
<dbReference type="PANTHER" id="PTHR48073">
    <property type="entry name" value="O-SUCCINYLBENZOATE SYNTHASE-RELATED"/>
    <property type="match status" value="1"/>
</dbReference>
<dbReference type="InterPro" id="IPR010196">
    <property type="entry name" value="OSB_synthase_MenC1"/>
</dbReference>
<keyword evidence="2 4" id="KW-0460">Magnesium</keyword>
<dbReference type="InterPro" id="IPR041338">
    <property type="entry name" value="OSBS_N"/>
</dbReference>
<dbReference type="Pfam" id="PF21508">
    <property type="entry name" value="MenC_N"/>
    <property type="match status" value="1"/>
</dbReference>
<dbReference type="InterPro" id="IPR018110">
    <property type="entry name" value="Mandel_Rmase/mucon_lact_enz_CS"/>
</dbReference>
<evidence type="ECO:0000256" key="3">
    <source>
        <dbReference type="ARBA" id="ARBA00023239"/>
    </source>
</evidence>
<evidence type="ECO:0000313" key="7">
    <source>
        <dbReference type="EMBL" id="MFD2111584.1"/>
    </source>
</evidence>
<dbReference type="HAMAP" id="MF_00470">
    <property type="entry name" value="MenC_1"/>
    <property type="match status" value="1"/>
</dbReference>
<comment type="cofactor">
    <cofactor evidence="4">
        <name>a divalent metal cation</name>
        <dbReference type="ChEBI" id="CHEBI:60240"/>
    </cofactor>
</comment>